<sequence length="552" mass="62703">MKKIVFLFTIALLVISCGKKNSESSYIPKDAAGVMYVNLGSLAAKSQNVDFKDLHISKMIEQSAPRKMKAFLEEQMTAENINAAFRKEFLLGFMVAEGRAGYGGLIIPIKDAASFEKMIMPMLQDLPRAEKQENVGKNDAFTVYSSRDMAIGWNNETALIVAGSRYPDQDLIDLTKMEASENIYATNYYKSFFDTSMDMGMHVSSTPLKEMGDAMASMFTGKNSIELGDNNFAYYGNFEDDRILTKATLKLNKDIKSLTGYESWAAKGYESDLLNVLPSNPAMVFKVSLDPTALYKHFESLQDNELIPEMFRTGLKTNLQRTNKEMKREIGMTMEDITGLFDGSMMLAVTEGITKKDSIRDYYSDDEEYQVFETKIPYMYGAVAIKDMDKFETLVNKAMEMKRPENTKGKNYYELDDNVFVMLKDNVLFITNDESKADEVYNNGKLAANLSSFEHKSKLDNSIYMYMSENAYKMFSDMANSMNPYASMYGNNDTMSTTYEKYGEFFGDTHFIMNADGMETFTYTKGDGNSLERTIDYMDAALEETMKMMSRY</sequence>
<evidence type="ECO:0000313" key="2">
    <source>
        <dbReference type="Proteomes" id="UP000244090"/>
    </source>
</evidence>
<name>A0A2T6BYU0_9FLAO</name>
<accession>A0A2T6BYU0</accession>
<dbReference type="OrthoDB" id="609910at2"/>
<protein>
    <submittedName>
        <fullName evidence="1">Uncharacterized protein DUF4836</fullName>
    </submittedName>
</protein>
<dbReference type="InterPro" id="IPR032276">
    <property type="entry name" value="DUF4836"/>
</dbReference>
<comment type="caution">
    <text evidence="1">The sequence shown here is derived from an EMBL/GenBank/DDBJ whole genome shotgun (WGS) entry which is preliminary data.</text>
</comment>
<dbReference type="AlphaFoldDB" id="A0A2T6BYU0"/>
<keyword evidence="2" id="KW-1185">Reference proteome</keyword>
<evidence type="ECO:0000313" key="1">
    <source>
        <dbReference type="EMBL" id="PTX61137.1"/>
    </source>
</evidence>
<proteinExistence type="predicted"/>
<dbReference type="Pfam" id="PF16120">
    <property type="entry name" value="DUF4836"/>
    <property type="match status" value="1"/>
</dbReference>
<dbReference type="Proteomes" id="UP000244090">
    <property type="component" value="Unassembled WGS sequence"/>
</dbReference>
<reference evidence="1 2" key="1">
    <citation type="submission" date="2018-04" db="EMBL/GenBank/DDBJ databases">
        <title>Genomic Encyclopedia of Archaeal and Bacterial Type Strains, Phase II (KMG-II): from individual species to whole genera.</title>
        <authorList>
            <person name="Goeker M."/>
        </authorList>
    </citation>
    <scope>NUCLEOTIDE SEQUENCE [LARGE SCALE GENOMIC DNA]</scope>
    <source>
        <strain evidence="1 2">DSM 25731</strain>
    </source>
</reference>
<organism evidence="1 2">
    <name type="scientific">Kordia periserrulae</name>
    <dbReference type="NCBI Taxonomy" id="701523"/>
    <lineage>
        <taxon>Bacteria</taxon>
        <taxon>Pseudomonadati</taxon>
        <taxon>Bacteroidota</taxon>
        <taxon>Flavobacteriia</taxon>
        <taxon>Flavobacteriales</taxon>
        <taxon>Flavobacteriaceae</taxon>
        <taxon>Kordia</taxon>
    </lineage>
</organism>
<dbReference type="RefSeq" id="WP_108115243.1">
    <property type="nucleotide sequence ID" value="NZ_QBKT01000005.1"/>
</dbReference>
<dbReference type="PROSITE" id="PS51257">
    <property type="entry name" value="PROKAR_LIPOPROTEIN"/>
    <property type="match status" value="1"/>
</dbReference>
<gene>
    <name evidence="1" type="ORF">C8N46_105294</name>
</gene>
<dbReference type="EMBL" id="QBKT01000005">
    <property type="protein sequence ID" value="PTX61137.1"/>
    <property type="molecule type" value="Genomic_DNA"/>
</dbReference>